<evidence type="ECO:0000313" key="2">
    <source>
        <dbReference type="Proteomes" id="UP000245252"/>
    </source>
</evidence>
<keyword evidence="2" id="KW-1185">Reference proteome</keyword>
<protein>
    <submittedName>
        <fullName evidence="1">Uncharacterized protein</fullName>
    </submittedName>
</protein>
<accession>A0A2U2DWS8</accession>
<dbReference type="Proteomes" id="UP000245252">
    <property type="component" value="Unassembled WGS sequence"/>
</dbReference>
<organism evidence="1 2">
    <name type="scientific">Metarhizobium album</name>
    <dbReference type="NCBI Taxonomy" id="2182425"/>
    <lineage>
        <taxon>Bacteria</taxon>
        <taxon>Pseudomonadati</taxon>
        <taxon>Pseudomonadota</taxon>
        <taxon>Alphaproteobacteria</taxon>
        <taxon>Hyphomicrobiales</taxon>
        <taxon>Rhizobiaceae</taxon>
        <taxon>Metarhizobium</taxon>
    </lineage>
</organism>
<comment type="caution">
    <text evidence="1">The sequence shown here is derived from an EMBL/GenBank/DDBJ whole genome shotgun (WGS) entry which is preliminary data.</text>
</comment>
<evidence type="ECO:0000313" key="1">
    <source>
        <dbReference type="EMBL" id="PWE57672.1"/>
    </source>
</evidence>
<sequence>MSLPETPDYPETEATLLSEVNGNPYNALTNPKGLAKGGHRQNWNPAMNAVSTVAGWINGVLDFIAAAVDQVAEDAASAAAGSGTESSVADIRAGTSAQYLSIRRVYDAGAPVALTDAASIAWDIEAGINFDVTIGAAGRALANPTGKVANKSGILSVIQGSGGNKTITNWGTDYKWFGPQPSWPTSAGAVTMITYFVRANGEVWLTWGGNKT</sequence>
<dbReference type="OrthoDB" id="1363904at28211"/>
<reference evidence="1 2" key="1">
    <citation type="submission" date="2018-05" db="EMBL/GenBank/DDBJ databases">
        <title>The draft genome of strain NS-104.</title>
        <authorList>
            <person name="Hang P."/>
            <person name="Jiang J."/>
        </authorList>
    </citation>
    <scope>NUCLEOTIDE SEQUENCE [LARGE SCALE GENOMIC DNA]</scope>
    <source>
        <strain evidence="1 2">NS-104</strain>
    </source>
</reference>
<dbReference type="AlphaFoldDB" id="A0A2U2DWS8"/>
<dbReference type="RefSeq" id="WP_109456189.1">
    <property type="nucleotide sequence ID" value="NZ_QFBC01000001.1"/>
</dbReference>
<name>A0A2U2DWS8_9HYPH</name>
<dbReference type="EMBL" id="QFBC01000001">
    <property type="protein sequence ID" value="PWE57672.1"/>
    <property type="molecule type" value="Genomic_DNA"/>
</dbReference>
<gene>
    <name evidence="1" type="ORF">DEM27_00210</name>
</gene>
<proteinExistence type="predicted"/>